<comment type="caution">
    <text evidence="5">The sequence shown here is derived from an EMBL/GenBank/DDBJ whole genome shotgun (WGS) entry which is preliminary data.</text>
</comment>
<dbReference type="InterPro" id="IPR058192">
    <property type="entry name" value="WHD_ROQ1-like"/>
</dbReference>
<dbReference type="Pfam" id="PF00931">
    <property type="entry name" value="NB-ARC"/>
    <property type="match status" value="1"/>
</dbReference>
<dbReference type="PROSITE" id="PS50104">
    <property type="entry name" value="TIR"/>
    <property type="match status" value="1"/>
</dbReference>
<dbReference type="GO" id="GO:0007165">
    <property type="term" value="P:signal transduction"/>
    <property type="evidence" value="ECO:0007669"/>
    <property type="project" value="InterPro"/>
</dbReference>
<evidence type="ECO:0000256" key="2">
    <source>
        <dbReference type="ARBA" id="ARBA00022737"/>
    </source>
</evidence>
<dbReference type="Gene3D" id="3.40.50.300">
    <property type="entry name" value="P-loop containing nucleotide triphosphate hydrolases"/>
    <property type="match status" value="1"/>
</dbReference>
<dbReference type="InterPro" id="IPR000157">
    <property type="entry name" value="TIR_dom"/>
</dbReference>
<gene>
    <name evidence="5" type="ORF">QN277_028768</name>
</gene>
<dbReference type="SUPFAM" id="SSF52058">
    <property type="entry name" value="L domain-like"/>
    <property type="match status" value="2"/>
</dbReference>
<evidence type="ECO:0000313" key="5">
    <source>
        <dbReference type="EMBL" id="KAK4263345.1"/>
    </source>
</evidence>
<feature type="domain" description="TIR" evidence="4">
    <location>
        <begin position="17"/>
        <end position="182"/>
    </location>
</feature>
<dbReference type="InterPro" id="IPR035897">
    <property type="entry name" value="Toll_tir_struct_dom_sf"/>
</dbReference>
<dbReference type="InterPro" id="IPR055414">
    <property type="entry name" value="LRR_R13L4/SHOC2-like"/>
</dbReference>
<dbReference type="Pfam" id="PF23282">
    <property type="entry name" value="WHD_ROQ1"/>
    <property type="match status" value="1"/>
</dbReference>
<evidence type="ECO:0000256" key="3">
    <source>
        <dbReference type="ARBA" id="ARBA00022821"/>
    </source>
</evidence>
<dbReference type="InterPro" id="IPR003591">
    <property type="entry name" value="Leu-rich_rpt_typical-subtyp"/>
</dbReference>
<dbReference type="SMART" id="SM00369">
    <property type="entry name" value="LRR_TYP"/>
    <property type="match status" value="8"/>
</dbReference>
<dbReference type="InterPro" id="IPR003593">
    <property type="entry name" value="AAA+_ATPase"/>
</dbReference>
<dbReference type="SMART" id="SM00364">
    <property type="entry name" value="LRR_BAC"/>
    <property type="match status" value="5"/>
</dbReference>
<dbReference type="InterPro" id="IPR042197">
    <property type="entry name" value="Apaf_helical"/>
</dbReference>
<dbReference type="Gene3D" id="3.80.10.10">
    <property type="entry name" value="Ribonuclease Inhibitor"/>
    <property type="match status" value="4"/>
</dbReference>
<sequence>MSSDGHVVSATPGDFRLRWDVFLSFRGTDTRDCLTKPLYHALLSRGVRVFLDDVGLDRGDQIAPSLIEAIHDSAASIIIISPDYASSHWCLEELAEICDCGKLILPVFYGVSPTDVLEQAGPFENSFKVHKAKRSEDEIIRWRKAMKKVGGIAGWVFKKSSPEEHLIRLLVQRVLKELSNTLVGLAEFTVGLNTRLEELLKLLDMKSNSVRVVGLFGMDGVGKTTLAKALFNRLVVDFEHRSFISSVREASSKDGGLIALRNRIINDISSQAVDGDDISAFRRAVNEHRVLIILDDVDDAKQLDALIGKREWFYEGSRIVVTTRDTQALPEAHVNVSYEVKVLDDSDSLELFCYHAMRRKEPGDKNLFNLSKEIVSLTGRLPLAIEVFGSMLFGKTRQEEWVDAVEKLKDIQPGNLQEVLKISYEGLDEQEKCIFLDIVSLFVQMRMKREDVIDVLRGCGYGGEIAITILTEKCLIKIREDETIWMHDQIRDMGRQIVVEENLVDPGMRSRLWDRSEILAVLRNSKGSRSIQGMVLDLEKRSTENNRGAISWNNLKCGSSFSNALAFLKQMHTKYFKRVDKDKEVAVQTKSFKSMVNLVLLQINYLRLEGKFKSFPAELKWLQWHGCPLKRMPSDFWPRELTVLDLTRSYIEKLWNRKSYKVPENLMVMNLSYCYHLVALPDLSGCRRLEKIVLMNCIKLSRIHESVGNLITLRHLNLTLCTELTELPNDISGLKNLESLFLSDCYKLKSLPRNMAGLKSLRKLLADGTALTELPETIFRLEKLEILTLNGCQYLKRLPGNIGLLRSLQELSLNQSGLEELPNSVGRLKNLEKLGLMHCCSLTEIPDSIGNLDSLSELMLSGSAIRELPSSIGSLSYLNELYVGQCKFLKKLPESIKLLASLVELQLDGAAIKVLPDEIGDMKLLKKLEMTNCQMRSLPESIGHLAALTSLNISNGKIEELPESIKEMKNLVHLRLDRCRMLRKLPDSVGSLKSLYHLGMEETGLTELPESFARLTSLRTLKMANKFENNLPQDSFVISSFFCSMIFLNDLDARGWRISGKIPDDFETLSSLETLNLSQNTFHSLPSSLAGLYVLKKFSLQHCSKLVSLPTLPSSLIELNAADCFMLQNIPDLSNLTSLKDLNLTNCVKLVDIPGLERLESLRNLYLGGCIACSSTVHKRFSKVTMRNLWNLSMPGTRLPKWFSGQAVSFSKPKNREITGVIMGIILSINHDTPSELEVQLPGVVDIKANVLKQGKNIYSSVLDLRGLPRTNEEQIYLCRFPGYHPLMSCLQHGDTFCVTKKNPPVDKSLQLKKCGVHLMFEGDDEDYDEDGESGERSVQSVSEKLGKFFNTYEEDGLDDDIQSGDEEGVLSSCLKCL</sequence>
<keyword evidence="2" id="KW-0677">Repeat</keyword>
<proteinExistence type="predicted"/>
<dbReference type="InterPro" id="IPR001611">
    <property type="entry name" value="Leu-rich_rpt"/>
</dbReference>
<organism evidence="5 6">
    <name type="scientific">Acacia crassicarpa</name>
    <name type="common">northern wattle</name>
    <dbReference type="NCBI Taxonomy" id="499986"/>
    <lineage>
        <taxon>Eukaryota</taxon>
        <taxon>Viridiplantae</taxon>
        <taxon>Streptophyta</taxon>
        <taxon>Embryophyta</taxon>
        <taxon>Tracheophyta</taxon>
        <taxon>Spermatophyta</taxon>
        <taxon>Magnoliopsida</taxon>
        <taxon>eudicotyledons</taxon>
        <taxon>Gunneridae</taxon>
        <taxon>Pentapetalae</taxon>
        <taxon>rosids</taxon>
        <taxon>fabids</taxon>
        <taxon>Fabales</taxon>
        <taxon>Fabaceae</taxon>
        <taxon>Caesalpinioideae</taxon>
        <taxon>mimosoid clade</taxon>
        <taxon>Acacieae</taxon>
        <taxon>Acacia</taxon>
    </lineage>
</organism>
<dbReference type="Gene3D" id="1.10.8.430">
    <property type="entry name" value="Helical domain of apoptotic protease-activating factors"/>
    <property type="match status" value="1"/>
</dbReference>
<dbReference type="GO" id="GO:0043531">
    <property type="term" value="F:ADP binding"/>
    <property type="evidence" value="ECO:0007669"/>
    <property type="project" value="InterPro"/>
</dbReference>
<dbReference type="EMBL" id="JAWXYG010000009">
    <property type="protein sequence ID" value="KAK4263345.1"/>
    <property type="molecule type" value="Genomic_DNA"/>
</dbReference>
<name>A0AAE1K3U9_9FABA</name>
<dbReference type="Proteomes" id="UP001293593">
    <property type="component" value="Unassembled WGS sequence"/>
</dbReference>
<evidence type="ECO:0000313" key="6">
    <source>
        <dbReference type="Proteomes" id="UP001293593"/>
    </source>
</evidence>
<dbReference type="InterPro" id="IPR044974">
    <property type="entry name" value="Disease_R_plants"/>
</dbReference>
<evidence type="ECO:0000256" key="1">
    <source>
        <dbReference type="ARBA" id="ARBA00022614"/>
    </source>
</evidence>
<dbReference type="GO" id="GO:0051707">
    <property type="term" value="P:response to other organism"/>
    <property type="evidence" value="ECO:0007669"/>
    <property type="project" value="UniProtKB-ARBA"/>
</dbReference>
<dbReference type="SUPFAM" id="SSF52200">
    <property type="entry name" value="Toll/Interleukin receptor TIR domain"/>
    <property type="match status" value="1"/>
</dbReference>
<dbReference type="PANTHER" id="PTHR11017:SF385">
    <property type="entry name" value="DISEASE RESISTANCE PROTEIN (TIR-NBS-LRR CLASS)-RELATED"/>
    <property type="match status" value="1"/>
</dbReference>
<keyword evidence="6" id="KW-1185">Reference proteome</keyword>
<accession>A0AAE1K3U9</accession>
<protein>
    <recommendedName>
        <fullName evidence="4">TIR domain-containing protein</fullName>
    </recommendedName>
</protein>
<dbReference type="Pfam" id="PF01582">
    <property type="entry name" value="TIR"/>
    <property type="match status" value="1"/>
</dbReference>
<evidence type="ECO:0000259" key="4">
    <source>
        <dbReference type="PROSITE" id="PS50104"/>
    </source>
</evidence>
<dbReference type="InterPro" id="IPR027417">
    <property type="entry name" value="P-loop_NTPase"/>
</dbReference>
<dbReference type="Pfam" id="PF23598">
    <property type="entry name" value="LRR_14"/>
    <property type="match status" value="2"/>
</dbReference>
<dbReference type="SMART" id="SM00255">
    <property type="entry name" value="TIR"/>
    <property type="match status" value="1"/>
</dbReference>
<dbReference type="Gene3D" id="3.40.50.10140">
    <property type="entry name" value="Toll/interleukin-1 receptor homology (TIR) domain"/>
    <property type="match status" value="1"/>
</dbReference>
<dbReference type="InterPro" id="IPR002182">
    <property type="entry name" value="NB-ARC"/>
</dbReference>
<dbReference type="InterPro" id="IPR032675">
    <property type="entry name" value="LRR_dom_sf"/>
</dbReference>
<dbReference type="SMART" id="SM00382">
    <property type="entry name" value="AAA"/>
    <property type="match status" value="1"/>
</dbReference>
<dbReference type="PROSITE" id="PS51450">
    <property type="entry name" value="LRR"/>
    <property type="match status" value="1"/>
</dbReference>
<keyword evidence="3" id="KW-0611">Plant defense</keyword>
<dbReference type="GO" id="GO:0006952">
    <property type="term" value="P:defense response"/>
    <property type="evidence" value="ECO:0007669"/>
    <property type="project" value="UniProtKB-KW"/>
</dbReference>
<keyword evidence="1" id="KW-0433">Leucine-rich repeat</keyword>
<reference evidence="5" key="1">
    <citation type="submission" date="2023-10" db="EMBL/GenBank/DDBJ databases">
        <title>Chromosome-level genome of the transformable northern wattle, Acacia crassicarpa.</title>
        <authorList>
            <person name="Massaro I."/>
            <person name="Sinha N.R."/>
            <person name="Poethig S."/>
            <person name="Leichty A.R."/>
        </authorList>
    </citation>
    <scope>NUCLEOTIDE SEQUENCE</scope>
    <source>
        <strain evidence="5">Acra3RX</strain>
        <tissue evidence="5">Leaf</tissue>
    </source>
</reference>
<dbReference type="Pfam" id="PF00560">
    <property type="entry name" value="LRR_1"/>
    <property type="match status" value="1"/>
</dbReference>
<dbReference type="SUPFAM" id="SSF52540">
    <property type="entry name" value="P-loop containing nucleoside triphosphate hydrolases"/>
    <property type="match status" value="1"/>
</dbReference>
<dbReference type="PANTHER" id="PTHR11017">
    <property type="entry name" value="LEUCINE-RICH REPEAT-CONTAINING PROTEIN"/>
    <property type="match status" value="1"/>
</dbReference>
<dbReference type="PRINTS" id="PR00364">
    <property type="entry name" value="DISEASERSIST"/>
</dbReference>